<proteinExistence type="predicted"/>
<dbReference type="AlphaFoldDB" id="A0A922EIN0"/>
<dbReference type="Proteomes" id="UP000811246">
    <property type="component" value="Chromosome 7"/>
</dbReference>
<dbReference type="EMBL" id="CM031831">
    <property type="protein sequence ID" value="KAG6702776.1"/>
    <property type="molecule type" value="Genomic_DNA"/>
</dbReference>
<name>A0A922EIN0_CARIL</name>
<reference evidence="2" key="1">
    <citation type="submission" date="2021-01" db="EMBL/GenBank/DDBJ databases">
        <authorList>
            <person name="Lovell J.T."/>
            <person name="Bentley N."/>
            <person name="Bhattarai G."/>
            <person name="Jenkins J.W."/>
            <person name="Sreedasyam A."/>
            <person name="Alarcon Y."/>
            <person name="Bock C."/>
            <person name="Boston L."/>
            <person name="Carlson J."/>
            <person name="Cervantes K."/>
            <person name="Clermont K."/>
            <person name="Krom N."/>
            <person name="Kubenka K."/>
            <person name="Mamidi S."/>
            <person name="Mattison C."/>
            <person name="Monteros M."/>
            <person name="Pisani C."/>
            <person name="Plott C."/>
            <person name="Rajasekar S."/>
            <person name="Rhein H.S."/>
            <person name="Rohla C."/>
            <person name="Song M."/>
            <person name="Hilaire R.S."/>
            <person name="Shu S."/>
            <person name="Wells L."/>
            <person name="Wang X."/>
            <person name="Webber J."/>
            <person name="Heerema R.J."/>
            <person name="Klein P."/>
            <person name="Conner P."/>
            <person name="Grauke L."/>
            <person name="Grimwood J."/>
            <person name="Schmutz J."/>
            <person name="Randall J.J."/>
        </authorList>
    </citation>
    <scope>NUCLEOTIDE SEQUENCE</scope>
    <source>
        <tissue evidence="2">Leaf</tissue>
    </source>
</reference>
<protein>
    <submittedName>
        <fullName evidence="2">Uncharacterized protein</fullName>
    </submittedName>
</protein>
<organism evidence="2 3">
    <name type="scientific">Carya illinoinensis</name>
    <name type="common">Pecan</name>
    <dbReference type="NCBI Taxonomy" id="32201"/>
    <lineage>
        <taxon>Eukaryota</taxon>
        <taxon>Viridiplantae</taxon>
        <taxon>Streptophyta</taxon>
        <taxon>Embryophyta</taxon>
        <taxon>Tracheophyta</taxon>
        <taxon>Spermatophyta</taxon>
        <taxon>Magnoliopsida</taxon>
        <taxon>eudicotyledons</taxon>
        <taxon>Gunneridae</taxon>
        <taxon>Pentapetalae</taxon>
        <taxon>rosids</taxon>
        <taxon>fabids</taxon>
        <taxon>Fagales</taxon>
        <taxon>Juglandaceae</taxon>
        <taxon>Carya</taxon>
    </lineage>
</organism>
<evidence type="ECO:0000256" key="1">
    <source>
        <dbReference type="SAM" id="Phobius"/>
    </source>
</evidence>
<evidence type="ECO:0000313" key="3">
    <source>
        <dbReference type="Proteomes" id="UP000811246"/>
    </source>
</evidence>
<feature type="transmembrane region" description="Helical" evidence="1">
    <location>
        <begin position="20"/>
        <end position="40"/>
    </location>
</feature>
<accession>A0A922EIN0</accession>
<evidence type="ECO:0000313" key="2">
    <source>
        <dbReference type="EMBL" id="KAG6702776.1"/>
    </source>
</evidence>
<keyword evidence="1" id="KW-1133">Transmembrane helix</keyword>
<gene>
    <name evidence="2" type="ORF">I3842_07G051900</name>
</gene>
<sequence>MGNCFAAPVSNHHAQAPPNLLAHLVGLEIQAIGFWVKFVSQRRGEKRSVRAKDKDFGTREKNRFFY</sequence>
<comment type="caution">
    <text evidence="2">The sequence shown here is derived from an EMBL/GenBank/DDBJ whole genome shotgun (WGS) entry which is preliminary data.</text>
</comment>
<keyword evidence="1" id="KW-0472">Membrane</keyword>
<keyword evidence="1" id="KW-0812">Transmembrane</keyword>